<dbReference type="InterPro" id="IPR020846">
    <property type="entry name" value="MFS_dom"/>
</dbReference>
<feature type="transmembrane region" description="Helical" evidence="9">
    <location>
        <begin position="351"/>
        <end position="371"/>
    </location>
</feature>
<feature type="transmembrane region" description="Helical" evidence="9">
    <location>
        <begin position="251"/>
        <end position="274"/>
    </location>
</feature>
<gene>
    <name evidence="12" type="primary">LOC105362139</name>
</gene>
<organism evidence="11 12">
    <name type="scientific">Ceratosolen solmsi marchali</name>
    <dbReference type="NCBI Taxonomy" id="326594"/>
    <lineage>
        <taxon>Eukaryota</taxon>
        <taxon>Metazoa</taxon>
        <taxon>Ecdysozoa</taxon>
        <taxon>Arthropoda</taxon>
        <taxon>Hexapoda</taxon>
        <taxon>Insecta</taxon>
        <taxon>Pterygota</taxon>
        <taxon>Neoptera</taxon>
        <taxon>Endopterygota</taxon>
        <taxon>Hymenoptera</taxon>
        <taxon>Apocrita</taxon>
        <taxon>Proctotrupomorpha</taxon>
        <taxon>Chalcidoidea</taxon>
        <taxon>Agaonidae</taxon>
        <taxon>Agaoninae</taxon>
        <taxon>Ceratosolen</taxon>
    </lineage>
</organism>
<feature type="transmembrane region" description="Helical" evidence="9">
    <location>
        <begin position="12"/>
        <end position="35"/>
    </location>
</feature>
<keyword evidence="7 9" id="KW-0472">Membrane</keyword>
<feature type="transmembrane region" description="Helical" evidence="9">
    <location>
        <begin position="317"/>
        <end position="339"/>
    </location>
</feature>
<feature type="transmembrane region" description="Helical" evidence="9">
    <location>
        <begin position="417"/>
        <end position="438"/>
    </location>
</feature>
<keyword evidence="2" id="KW-0813">Transport</keyword>
<evidence type="ECO:0000259" key="10">
    <source>
        <dbReference type="PROSITE" id="PS50850"/>
    </source>
</evidence>
<dbReference type="PANTHER" id="PTHR48021:SF1">
    <property type="entry name" value="GH07001P-RELATED"/>
    <property type="match status" value="1"/>
</dbReference>
<dbReference type="InterPro" id="IPR050549">
    <property type="entry name" value="MFS_Trehalose_Transporter"/>
</dbReference>
<dbReference type="GO" id="GO:0005886">
    <property type="term" value="C:plasma membrane"/>
    <property type="evidence" value="ECO:0007669"/>
    <property type="project" value="UniProtKB-SubCell"/>
</dbReference>
<dbReference type="PANTHER" id="PTHR48021">
    <property type="match status" value="1"/>
</dbReference>
<feature type="transmembrane region" description="Helical" evidence="9">
    <location>
        <begin position="86"/>
        <end position="104"/>
    </location>
</feature>
<evidence type="ECO:0000256" key="4">
    <source>
        <dbReference type="ARBA" id="ARBA00022597"/>
    </source>
</evidence>
<dbReference type="Gene3D" id="1.20.1250.20">
    <property type="entry name" value="MFS general substrate transporter like domains"/>
    <property type="match status" value="1"/>
</dbReference>
<evidence type="ECO:0000256" key="8">
    <source>
        <dbReference type="ARBA" id="ARBA00023180"/>
    </source>
</evidence>
<feature type="transmembrane region" description="Helical" evidence="9">
    <location>
        <begin position="55"/>
        <end position="79"/>
    </location>
</feature>
<evidence type="ECO:0000256" key="5">
    <source>
        <dbReference type="ARBA" id="ARBA00022692"/>
    </source>
</evidence>
<name>A0AAJ7DVC9_9HYME</name>
<feature type="transmembrane region" description="Helical" evidence="9">
    <location>
        <begin position="143"/>
        <end position="165"/>
    </location>
</feature>
<evidence type="ECO:0000256" key="3">
    <source>
        <dbReference type="ARBA" id="ARBA00022475"/>
    </source>
</evidence>
<accession>A0AAJ7DVC9</accession>
<feature type="transmembrane region" description="Helical" evidence="9">
    <location>
        <begin position="289"/>
        <end position="310"/>
    </location>
</feature>
<protein>
    <submittedName>
        <fullName evidence="12">Facilitated trehalose transporter Tret1-like</fullName>
    </submittedName>
</protein>
<keyword evidence="5 9" id="KW-0812">Transmembrane</keyword>
<evidence type="ECO:0000313" key="11">
    <source>
        <dbReference type="Proteomes" id="UP000695007"/>
    </source>
</evidence>
<keyword evidence="3" id="KW-1003">Cell membrane</keyword>
<comment type="subcellular location">
    <subcellularLocation>
        <location evidence="1">Cell membrane</location>
        <topology evidence="1">Multi-pass membrane protein</topology>
    </subcellularLocation>
</comment>
<feature type="transmembrane region" description="Helical" evidence="9">
    <location>
        <begin position="110"/>
        <end position="131"/>
    </location>
</feature>
<dbReference type="FunFam" id="1.20.1250.20:FF:000218">
    <property type="entry name" value="facilitated trehalose transporter Tret1"/>
    <property type="match status" value="1"/>
</dbReference>
<dbReference type="SUPFAM" id="SSF103473">
    <property type="entry name" value="MFS general substrate transporter"/>
    <property type="match status" value="1"/>
</dbReference>
<dbReference type="Pfam" id="PF00083">
    <property type="entry name" value="Sugar_tr"/>
    <property type="match status" value="1"/>
</dbReference>
<dbReference type="PRINTS" id="PR00171">
    <property type="entry name" value="SUGRTRNSPORT"/>
</dbReference>
<dbReference type="InterPro" id="IPR005828">
    <property type="entry name" value="MFS_sugar_transport-like"/>
</dbReference>
<dbReference type="InterPro" id="IPR036259">
    <property type="entry name" value="MFS_trans_sf"/>
</dbReference>
<dbReference type="GeneID" id="105362139"/>
<keyword evidence="11" id="KW-1185">Reference proteome</keyword>
<dbReference type="InterPro" id="IPR003663">
    <property type="entry name" value="Sugar/inositol_transpt"/>
</dbReference>
<dbReference type="RefSeq" id="XP_011497792.1">
    <property type="nucleotide sequence ID" value="XM_011499490.1"/>
</dbReference>
<sequence>MVLSVESKIIFPQWYTGIGVTLLLLQMGFLGGWVSPTLARLMAADSPIPLTVDEASWVASILNFCRFFGSILGAVAANYLGSKRSIFVSLFPISAGWLIISLANQVKWLYLARVSSGVGIGMVYSTFPLFIGEVSTPEIRGALISLATCGVPVGQLITSIGSSFLSLSTSAVIYVSITLPLIALFVWLPESPHHLIKIGKREEAKKSIDWYRAGTGVEKELDAVEKFVESVKSTSFFEQLRELTSAPMRKALFQVIALFTFMQISGVNSVLFYMETILTHAKVTVIEPFLIFIYVNVAGIFAAALSILLIDTCGRRFLLMVSSSGVGLSMIGMTCHFLLMDTYRNVPSLQFIPIASMFLFVTSFYVGLFPVPNAILSELFPANIKCVAASVAGLTGAMMAFLSTKTYQPLIDLMGEAYVFMIYAICAILVIPFSLFIMSETKGKSLQQIQDELTRK</sequence>
<proteinExistence type="predicted"/>
<dbReference type="GO" id="GO:0022857">
    <property type="term" value="F:transmembrane transporter activity"/>
    <property type="evidence" value="ECO:0007669"/>
    <property type="project" value="InterPro"/>
</dbReference>
<evidence type="ECO:0000256" key="9">
    <source>
        <dbReference type="SAM" id="Phobius"/>
    </source>
</evidence>
<reference evidence="12" key="1">
    <citation type="submission" date="2025-08" db="UniProtKB">
        <authorList>
            <consortium name="RefSeq"/>
        </authorList>
    </citation>
    <scope>IDENTIFICATION</scope>
</reference>
<evidence type="ECO:0000256" key="7">
    <source>
        <dbReference type="ARBA" id="ARBA00023136"/>
    </source>
</evidence>
<evidence type="ECO:0000313" key="12">
    <source>
        <dbReference type="RefSeq" id="XP_011497792.1"/>
    </source>
</evidence>
<evidence type="ECO:0000256" key="6">
    <source>
        <dbReference type="ARBA" id="ARBA00022989"/>
    </source>
</evidence>
<feature type="transmembrane region" description="Helical" evidence="9">
    <location>
        <begin position="171"/>
        <end position="188"/>
    </location>
</feature>
<keyword evidence="6 9" id="KW-1133">Transmembrane helix</keyword>
<feature type="domain" description="Major facilitator superfamily (MFS) profile" evidence="10">
    <location>
        <begin position="1"/>
        <end position="442"/>
    </location>
</feature>
<dbReference type="AlphaFoldDB" id="A0AAJ7DVC9"/>
<dbReference type="Proteomes" id="UP000695007">
    <property type="component" value="Unplaced"/>
</dbReference>
<evidence type="ECO:0000256" key="1">
    <source>
        <dbReference type="ARBA" id="ARBA00004651"/>
    </source>
</evidence>
<keyword evidence="4" id="KW-0762">Sugar transport</keyword>
<dbReference type="PROSITE" id="PS50850">
    <property type="entry name" value="MFS"/>
    <property type="match status" value="1"/>
</dbReference>
<keyword evidence="8" id="KW-0325">Glycoprotein</keyword>
<feature type="transmembrane region" description="Helical" evidence="9">
    <location>
        <begin position="383"/>
        <end position="402"/>
    </location>
</feature>
<dbReference type="KEGG" id="csol:105362139"/>
<evidence type="ECO:0000256" key="2">
    <source>
        <dbReference type="ARBA" id="ARBA00022448"/>
    </source>
</evidence>